<dbReference type="PANTHER" id="PTHR30203:SF23">
    <property type="entry name" value="OUTER MEMBRANE EFFLUX PROTEIN"/>
    <property type="match status" value="1"/>
</dbReference>
<dbReference type="PANTHER" id="PTHR30203">
    <property type="entry name" value="OUTER MEMBRANE CATION EFFLUX PROTEIN"/>
    <property type="match status" value="1"/>
</dbReference>
<dbReference type="Gene3D" id="1.20.1600.10">
    <property type="entry name" value="Outer membrane efflux proteins (OEP)"/>
    <property type="match status" value="1"/>
</dbReference>
<reference evidence="1 2" key="1">
    <citation type="submission" date="2014-09" db="EMBL/GenBank/DDBJ databases">
        <title>Sporocytophaga myxococcoides PG-01 genome sequencing.</title>
        <authorList>
            <person name="Liu L."/>
            <person name="Gao P.J."/>
            <person name="Chen G.J."/>
            <person name="Wang L.S."/>
        </authorList>
    </citation>
    <scope>NUCLEOTIDE SEQUENCE [LARGE SCALE GENOMIC DNA]</scope>
    <source>
        <strain evidence="1 2">PG-01</strain>
    </source>
</reference>
<dbReference type="InterPro" id="IPR010131">
    <property type="entry name" value="MdtP/NodT-like"/>
</dbReference>
<dbReference type="STRING" id="153721.MYP_364"/>
<organism evidence="1 2">
    <name type="scientific">Sporocytophaga myxococcoides</name>
    <dbReference type="NCBI Taxonomy" id="153721"/>
    <lineage>
        <taxon>Bacteria</taxon>
        <taxon>Pseudomonadati</taxon>
        <taxon>Bacteroidota</taxon>
        <taxon>Cytophagia</taxon>
        <taxon>Cytophagales</taxon>
        <taxon>Cytophagaceae</taxon>
        <taxon>Sporocytophaga</taxon>
    </lineage>
</organism>
<name>A0A098L9Z2_9BACT</name>
<dbReference type="Proteomes" id="UP000030185">
    <property type="component" value="Unassembled WGS sequence"/>
</dbReference>
<sequence>MKVFIIFILFMYSSHLYGISKNLYSKNSDTLYLNIEQAELIFLEKNFQLIAQKYNISFAEAAVEQARLWNNPSFFGEIVLYNPNDHRPFDFTDQNGQVELHLQQLIRLAGKRTKLVKMQETNKSIAFHTFQDVLRSLKFQLYQDFYAIYYDLNKLNLLTLEEAQLEELLKASEIRLKDGDIAGYDILRIKYELQDIRLQKVYIIKDINDNESDLRIMLRLTSNHFVVPVKKESRQSITKYELPILEDSALSRRPDLKVAKDELSFSEINYLYQKAIAIPDLMIGSAYDRFGNAFTNYIGVNAAIDLPIFNRNQGNIKLSQLQKELKAIAIDQATLQLKEEVNNASLRFQTVYAIYIKIDPNYKIGLDQILLKAVQLYESKTIGILDFMDKIRTYENGKMDLYEIEYNLIISQMQINYVTNSNFY</sequence>
<gene>
    <name evidence="1" type="ORF">MYP_364</name>
</gene>
<proteinExistence type="predicted"/>
<accession>A0A098L9Z2</accession>
<evidence type="ECO:0000313" key="1">
    <source>
        <dbReference type="EMBL" id="GAL83138.1"/>
    </source>
</evidence>
<evidence type="ECO:0000313" key="2">
    <source>
        <dbReference type="Proteomes" id="UP000030185"/>
    </source>
</evidence>
<dbReference type="EMBL" id="BBLT01000001">
    <property type="protein sequence ID" value="GAL83138.1"/>
    <property type="molecule type" value="Genomic_DNA"/>
</dbReference>
<dbReference type="GO" id="GO:0015562">
    <property type="term" value="F:efflux transmembrane transporter activity"/>
    <property type="evidence" value="ECO:0007669"/>
    <property type="project" value="InterPro"/>
</dbReference>
<dbReference type="eggNOG" id="COG1538">
    <property type="taxonomic scope" value="Bacteria"/>
</dbReference>
<protein>
    <submittedName>
        <fullName evidence="1">Outer membrane efflux protein</fullName>
    </submittedName>
</protein>
<keyword evidence="2" id="KW-1185">Reference proteome</keyword>
<dbReference type="AlphaFoldDB" id="A0A098L9Z2"/>
<dbReference type="SUPFAM" id="SSF56954">
    <property type="entry name" value="Outer membrane efflux proteins (OEP)"/>
    <property type="match status" value="1"/>
</dbReference>
<comment type="caution">
    <text evidence="1">The sequence shown here is derived from an EMBL/GenBank/DDBJ whole genome shotgun (WGS) entry which is preliminary data.</text>
</comment>